<feature type="compositionally biased region" description="Basic residues" evidence="1">
    <location>
        <begin position="273"/>
        <end position="284"/>
    </location>
</feature>
<dbReference type="Proteomes" id="UP000007305">
    <property type="component" value="Chromosome 6"/>
</dbReference>
<feature type="region of interest" description="Disordered" evidence="1">
    <location>
        <begin position="309"/>
        <end position="329"/>
    </location>
</feature>
<feature type="region of interest" description="Disordered" evidence="1">
    <location>
        <begin position="243"/>
        <end position="289"/>
    </location>
</feature>
<dbReference type="AlphaFoldDB" id="A0A804PVM5"/>
<feature type="compositionally biased region" description="Basic residues" evidence="1">
    <location>
        <begin position="356"/>
        <end position="365"/>
    </location>
</feature>
<feature type="region of interest" description="Disordered" evidence="1">
    <location>
        <begin position="71"/>
        <end position="94"/>
    </location>
</feature>
<protein>
    <submittedName>
        <fullName evidence="2">Uncharacterized protein</fullName>
    </submittedName>
</protein>
<dbReference type="InParanoid" id="A0A804PVM5"/>
<feature type="region of interest" description="Disordered" evidence="1">
    <location>
        <begin position="115"/>
        <end position="164"/>
    </location>
</feature>
<accession>A0A804PVM5</accession>
<name>A0A804PVM5_MAIZE</name>
<feature type="compositionally biased region" description="Low complexity" evidence="1">
    <location>
        <begin position="309"/>
        <end position="320"/>
    </location>
</feature>
<evidence type="ECO:0000256" key="1">
    <source>
        <dbReference type="SAM" id="MobiDB-lite"/>
    </source>
</evidence>
<feature type="region of interest" description="Disordered" evidence="1">
    <location>
        <begin position="457"/>
        <end position="480"/>
    </location>
</feature>
<feature type="region of interest" description="Disordered" evidence="1">
    <location>
        <begin position="183"/>
        <end position="211"/>
    </location>
</feature>
<feature type="compositionally biased region" description="Low complexity" evidence="1">
    <location>
        <begin position="151"/>
        <end position="164"/>
    </location>
</feature>
<evidence type="ECO:0000313" key="2">
    <source>
        <dbReference type="EnsemblPlants" id="Zm00001eb270810_P003"/>
    </source>
</evidence>
<feature type="region of interest" description="Disordered" evidence="1">
    <location>
        <begin position="343"/>
        <end position="406"/>
    </location>
</feature>
<feature type="compositionally biased region" description="Basic residues" evidence="1">
    <location>
        <begin position="465"/>
        <end position="480"/>
    </location>
</feature>
<reference evidence="2" key="3">
    <citation type="submission" date="2021-05" db="UniProtKB">
        <authorList>
            <consortium name="EnsemblPlants"/>
        </authorList>
    </citation>
    <scope>IDENTIFICATION</scope>
    <source>
        <strain evidence="2">cv. B73</strain>
    </source>
</reference>
<proteinExistence type="predicted"/>
<feature type="compositionally biased region" description="Gly residues" evidence="1">
    <location>
        <begin position="366"/>
        <end position="396"/>
    </location>
</feature>
<dbReference type="OrthoDB" id="1862401at2759"/>
<evidence type="ECO:0000313" key="3">
    <source>
        <dbReference type="Proteomes" id="UP000007305"/>
    </source>
</evidence>
<sequence length="546" mass="58220">FLRVRLHRQNPEEEHPPPWRFSVTVPARRRRHADRARRCRGLLTDAAAGVRPASGLPRGAPGVQPRPHPRFLPHLPHRHVPRPGRGLPRRGSCRAGRHARFPLSLLPFRWPRRRQRRHRRARDRVRQHRRGARGGARWGEARGRRLRGRRPLAGPHRGAVPAGPRAVAAAGAVRVRRVRAVVGDQPPARGRPRSDGAAQRVGGAAPHRRPLVGASPRAGLALPAAGPAAVQRVAGRRVHAVRAGGPPELAPDGHARAPQLRGVRRGRGPAPRRGQHPRAPRHAARGAVGARVEAARGGRGRARRALPHGVARGRQAAPGRRQVRRGHRAALPRQRVDVRVAGGGRGGRVVVPAGRRGGHGGRGHRGGVPVGAVRGAGGLDGGAQGGVPGGRQVDGGGGHRHGEPRAGGLYVRAVPRGGGLWVRPAAVGVSVGAPGAAGFRGHDGVTEPAGGRVVAHHRQDVAATCRRRGRGPGRRAQAGHRRAARVRRARSGRRDAACYQSHVSHRVVCRARAARRAGGPQPSDSGWHGRTEQRPCGPAYDMAAWR</sequence>
<dbReference type="Gramene" id="Zm00001eb270810_T003">
    <property type="protein sequence ID" value="Zm00001eb270810_P003"/>
    <property type="gene ID" value="Zm00001eb270810"/>
</dbReference>
<dbReference type="EnsemblPlants" id="Zm00001eb270810_T003">
    <property type="protein sequence ID" value="Zm00001eb270810_P003"/>
    <property type="gene ID" value="Zm00001eb270810"/>
</dbReference>
<gene>
    <name evidence="2" type="primary">LOC100191750</name>
</gene>
<reference evidence="2" key="2">
    <citation type="submission" date="2019-07" db="EMBL/GenBank/DDBJ databases">
        <authorList>
            <person name="Seetharam A."/>
            <person name="Woodhouse M."/>
            <person name="Cannon E."/>
        </authorList>
    </citation>
    <scope>NUCLEOTIDE SEQUENCE [LARGE SCALE GENOMIC DNA]</scope>
    <source>
        <strain evidence="2">cv. B73</strain>
    </source>
</reference>
<feature type="compositionally biased region" description="Basic residues" evidence="1">
    <location>
        <begin position="115"/>
        <end position="132"/>
    </location>
</feature>
<feature type="region of interest" description="Disordered" evidence="1">
    <location>
        <begin position="515"/>
        <end position="538"/>
    </location>
</feature>
<organism evidence="2 3">
    <name type="scientific">Zea mays</name>
    <name type="common">Maize</name>
    <dbReference type="NCBI Taxonomy" id="4577"/>
    <lineage>
        <taxon>Eukaryota</taxon>
        <taxon>Viridiplantae</taxon>
        <taxon>Streptophyta</taxon>
        <taxon>Embryophyta</taxon>
        <taxon>Tracheophyta</taxon>
        <taxon>Spermatophyta</taxon>
        <taxon>Magnoliopsida</taxon>
        <taxon>Liliopsida</taxon>
        <taxon>Poales</taxon>
        <taxon>Poaceae</taxon>
        <taxon>PACMAD clade</taxon>
        <taxon>Panicoideae</taxon>
        <taxon>Andropogonodae</taxon>
        <taxon>Andropogoneae</taxon>
        <taxon>Tripsacinae</taxon>
        <taxon>Zea</taxon>
    </lineage>
</organism>
<reference evidence="3" key="1">
    <citation type="journal article" date="2009" name="Science">
        <title>The B73 maize genome: complexity, diversity, and dynamics.</title>
        <authorList>
            <person name="Schnable P.S."/>
            <person name="Ware D."/>
            <person name="Fulton R.S."/>
            <person name="Stein J.C."/>
            <person name="Wei F."/>
            <person name="Pasternak S."/>
            <person name="Liang C."/>
            <person name="Zhang J."/>
            <person name="Fulton L."/>
            <person name="Graves T.A."/>
            <person name="Minx P."/>
            <person name="Reily A.D."/>
            <person name="Courtney L."/>
            <person name="Kruchowski S.S."/>
            <person name="Tomlinson C."/>
            <person name="Strong C."/>
            <person name="Delehaunty K."/>
            <person name="Fronick C."/>
            <person name="Courtney B."/>
            <person name="Rock S.M."/>
            <person name="Belter E."/>
            <person name="Du F."/>
            <person name="Kim K."/>
            <person name="Abbott R.M."/>
            <person name="Cotton M."/>
            <person name="Levy A."/>
            <person name="Marchetto P."/>
            <person name="Ochoa K."/>
            <person name="Jackson S.M."/>
            <person name="Gillam B."/>
            <person name="Chen W."/>
            <person name="Yan L."/>
            <person name="Higginbotham J."/>
            <person name="Cardenas M."/>
            <person name="Waligorski J."/>
            <person name="Applebaum E."/>
            <person name="Phelps L."/>
            <person name="Falcone J."/>
            <person name="Kanchi K."/>
            <person name="Thane T."/>
            <person name="Scimone A."/>
            <person name="Thane N."/>
            <person name="Henke J."/>
            <person name="Wang T."/>
            <person name="Ruppert J."/>
            <person name="Shah N."/>
            <person name="Rotter K."/>
            <person name="Hodges J."/>
            <person name="Ingenthron E."/>
            <person name="Cordes M."/>
            <person name="Kohlberg S."/>
            <person name="Sgro J."/>
            <person name="Delgado B."/>
            <person name="Mead K."/>
            <person name="Chinwalla A."/>
            <person name="Leonard S."/>
            <person name="Crouse K."/>
            <person name="Collura K."/>
            <person name="Kudrna D."/>
            <person name="Currie J."/>
            <person name="He R."/>
            <person name="Angelova A."/>
            <person name="Rajasekar S."/>
            <person name="Mueller T."/>
            <person name="Lomeli R."/>
            <person name="Scara G."/>
            <person name="Ko A."/>
            <person name="Delaney K."/>
            <person name="Wissotski M."/>
            <person name="Lopez G."/>
            <person name="Campos D."/>
            <person name="Braidotti M."/>
            <person name="Ashley E."/>
            <person name="Golser W."/>
            <person name="Kim H."/>
            <person name="Lee S."/>
            <person name="Lin J."/>
            <person name="Dujmic Z."/>
            <person name="Kim W."/>
            <person name="Talag J."/>
            <person name="Zuccolo A."/>
            <person name="Fan C."/>
            <person name="Sebastian A."/>
            <person name="Kramer M."/>
            <person name="Spiegel L."/>
            <person name="Nascimento L."/>
            <person name="Zutavern T."/>
            <person name="Miller B."/>
            <person name="Ambroise C."/>
            <person name="Muller S."/>
            <person name="Spooner W."/>
            <person name="Narechania A."/>
            <person name="Ren L."/>
            <person name="Wei S."/>
            <person name="Kumari S."/>
            <person name="Faga B."/>
            <person name="Levy M.J."/>
            <person name="McMahan L."/>
            <person name="Van Buren P."/>
            <person name="Vaughn M.W."/>
            <person name="Ying K."/>
            <person name="Yeh C.-T."/>
            <person name="Emrich S.J."/>
            <person name="Jia Y."/>
            <person name="Kalyanaraman A."/>
            <person name="Hsia A.-P."/>
            <person name="Barbazuk W.B."/>
            <person name="Baucom R.S."/>
            <person name="Brutnell T.P."/>
            <person name="Carpita N.C."/>
            <person name="Chaparro C."/>
            <person name="Chia J.-M."/>
            <person name="Deragon J.-M."/>
            <person name="Estill J.C."/>
            <person name="Fu Y."/>
            <person name="Jeddeloh J.A."/>
            <person name="Han Y."/>
            <person name="Lee H."/>
            <person name="Li P."/>
            <person name="Lisch D.R."/>
            <person name="Liu S."/>
            <person name="Liu Z."/>
            <person name="Nagel D.H."/>
            <person name="McCann M.C."/>
            <person name="SanMiguel P."/>
            <person name="Myers A.M."/>
            <person name="Nettleton D."/>
            <person name="Nguyen J."/>
            <person name="Penning B.W."/>
            <person name="Ponnala L."/>
            <person name="Schneider K.L."/>
            <person name="Schwartz D.C."/>
            <person name="Sharma A."/>
            <person name="Soderlund C."/>
            <person name="Springer N.M."/>
            <person name="Sun Q."/>
            <person name="Wang H."/>
            <person name="Waterman M."/>
            <person name="Westerman R."/>
            <person name="Wolfgruber T.K."/>
            <person name="Yang L."/>
            <person name="Yu Y."/>
            <person name="Zhang L."/>
            <person name="Zhou S."/>
            <person name="Zhu Q."/>
            <person name="Bennetzen J.L."/>
            <person name="Dawe R.K."/>
            <person name="Jiang J."/>
            <person name="Jiang N."/>
            <person name="Presting G.G."/>
            <person name="Wessler S.R."/>
            <person name="Aluru S."/>
            <person name="Martienssen R.A."/>
            <person name="Clifton S.W."/>
            <person name="McCombie W.R."/>
            <person name="Wing R.A."/>
            <person name="Wilson R.K."/>
        </authorList>
    </citation>
    <scope>NUCLEOTIDE SEQUENCE [LARGE SCALE GENOMIC DNA]</scope>
    <source>
        <strain evidence="3">cv. B73</strain>
    </source>
</reference>
<keyword evidence="3" id="KW-1185">Reference proteome</keyword>